<dbReference type="GO" id="GO:0006312">
    <property type="term" value="P:mitotic recombination"/>
    <property type="evidence" value="ECO:0007669"/>
    <property type="project" value="TreeGrafter"/>
</dbReference>
<dbReference type="Gene3D" id="1.10.150.20">
    <property type="entry name" value="5' to 3' exonuclease, C-terminal subdomain"/>
    <property type="match status" value="1"/>
</dbReference>
<dbReference type="InterPro" id="IPR047260">
    <property type="entry name" value="ERCC1-like_central_dom"/>
</dbReference>
<dbReference type="GO" id="GO:0000110">
    <property type="term" value="C:nucleotide-excision repair factor 1 complex"/>
    <property type="evidence" value="ECO:0007669"/>
    <property type="project" value="TreeGrafter"/>
</dbReference>
<dbReference type="SUPFAM" id="SSF47781">
    <property type="entry name" value="RuvA domain 2-like"/>
    <property type="match status" value="1"/>
</dbReference>
<feature type="compositionally biased region" description="Acidic residues" evidence="7">
    <location>
        <begin position="343"/>
        <end position="356"/>
    </location>
</feature>
<dbReference type="OrthoDB" id="10262814at2759"/>
<dbReference type="EMBL" id="KZ679151">
    <property type="protein sequence ID" value="PTB71220.1"/>
    <property type="molecule type" value="Genomic_DNA"/>
</dbReference>
<feature type="region of interest" description="Disordered" evidence="7">
    <location>
        <begin position="262"/>
        <end position="390"/>
    </location>
</feature>
<keyword evidence="6" id="KW-0539">Nucleus</keyword>
<keyword evidence="5" id="KW-0234">DNA repair</keyword>
<dbReference type="GO" id="GO:0003697">
    <property type="term" value="F:single-stranded DNA binding"/>
    <property type="evidence" value="ECO:0007669"/>
    <property type="project" value="TreeGrafter"/>
</dbReference>
<keyword evidence="4" id="KW-0238">DNA-binding</keyword>
<dbReference type="PANTHER" id="PTHR12749:SF0">
    <property type="entry name" value="DNA EXCISION REPAIR PROTEIN ERCC-1"/>
    <property type="match status" value="1"/>
</dbReference>
<name>A0A2T4BPK6_TRILO</name>
<evidence type="ECO:0000256" key="5">
    <source>
        <dbReference type="ARBA" id="ARBA00023204"/>
    </source>
</evidence>
<evidence type="ECO:0000256" key="6">
    <source>
        <dbReference type="ARBA" id="ARBA00023242"/>
    </source>
</evidence>
<dbReference type="SUPFAM" id="SSF52980">
    <property type="entry name" value="Restriction endonuclease-like"/>
    <property type="match status" value="1"/>
</dbReference>
<proteinExistence type="inferred from homology"/>
<sequence length="402" mass="43682">MDDDYGADDALLEAMAAVDPMPPARSTVQQPAPQYLNKPSSSGNSSRSAIVQPKPQVIQQKNLGSTILVSPRQRGNPVLTSIRSIPWEYSDIPADYVLGLTTCALFLSLKYHRLHPEYIYTRIRNLQGKYNLRILLTLVDIPNHEDSLRELSKTSVVNNVTVMLCWSAAEAARYLELYKSYENANFAAIRGQQSSNYADKLVEFVTVPRSLNKSDAVALVANFGSLKNAINAEPEQLSTLSGWGGIKVKRWTDAVEEPFRARKAAKRGFQQPSAPVAGRDSRTASAHADSDRPSASEAAKSGSQAPGSKMTSHASSGHGSPGGSAPGRQSGGTQPRQFHFLDEDGDSDEAAEDEEAFNTLVREEKPTSQPVSQPREEQRTNKESSQLSEGVAAALAKLRQNG</sequence>
<evidence type="ECO:0000256" key="7">
    <source>
        <dbReference type="SAM" id="MobiDB-lite"/>
    </source>
</evidence>
<gene>
    <name evidence="9" type="ORF">M440DRAFT_1153365</name>
</gene>
<dbReference type="PANTHER" id="PTHR12749">
    <property type="entry name" value="EXCISION REPAIR CROSS-COMPLEMENTING 1 ERCC1"/>
    <property type="match status" value="1"/>
</dbReference>
<dbReference type="InterPro" id="IPR011335">
    <property type="entry name" value="Restrct_endonuc-II-like"/>
</dbReference>
<accession>A0A2T4BPK6</accession>
<dbReference type="STRING" id="983965.A0A2T4BPK6"/>
<evidence type="ECO:0000256" key="1">
    <source>
        <dbReference type="ARBA" id="ARBA00004123"/>
    </source>
</evidence>
<dbReference type="AlphaFoldDB" id="A0A2T4BPK6"/>
<dbReference type="Gene3D" id="3.40.50.10130">
    <property type="match status" value="1"/>
</dbReference>
<organism evidence="9 10">
    <name type="scientific">Trichoderma longibrachiatum ATCC 18648</name>
    <dbReference type="NCBI Taxonomy" id="983965"/>
    <lineage>
        <taxon>Eukaryota</taxon>
        <taxon>Fungi</taxon>
        <taxon>Dikarya</taxon>
        <taxon>Ascomycota</taxon>
        <taxon>Pezizomycotina</taxon>
        <taxon>Sordariomycetes</taxon>
        <taxon>Hypocreomycetidae</taxon>
        <taxon>Hypocreales</taxon>
        <taxon>Hypocreaceae</taxon>
        <taxon>Trichoderma</taxon>
    </lineage>
</organism>
<dbReference type="InterPro" id="IPR010994">
    <property type="entry name" value="RuvA_2-like"/>
</dbReference>
<evidence type="ECO:0000313" key="9">
    <source>
        <dbReference type="EMBL" id="PTB71220.1"/>
    </source>
</evidence>
<keyword evidence="10" id="KW-1185">Reference proteome</keyword>
<protein>
    <recommendedName>
        <fullName evidence="8">ERCC1-like central domain-containing protein</fullName>
    </recommendedName>
</protein>
<evidence type="ECO:0000256" key="3">
    <source>
        <dbReference type="ARBA" id="ARBA00022763"/>
    </source>
</evidence>
<evidence type="ECO:0000256" key="4">
    <source>
        <dbReference type="ARBA" id="ARBA00023125"/>
    </source>
</evidence>
<dbReference type="NCBIfam" id="TIGR00597">
    <property type="entry name" value="rad10"/>
    <property type="match status" value="1"/>
</dbReference>
<keyword evidence="3" id="KW-0227">DNA damage</keyword>
<comment type="subcellular location">
    <subcellularLocation>
        <location evidence="1">Nucleus</location>
    </subcellularLocation>
</comment>
<feature type="domain" description="ERCC1-like central" evidence="8">
    <location>
        <begin position="66"/>
        <end position="179"/>
    </location>
</feature>
<evidence type="ECO:0000256" key="2">
    <source>
        <dbReference type="ARBA" id="ARBA00008283"/>
    </source>
</evidence>
<reference evidence="9 10" key="1">
    <citation type="submission" date="2016-07" db="EMBL/GenBank/DDBJ databases">
        <title>Multiple horizontal gene transfer events from other fungi enriched the ability of initially mycotrophic Trichoderma (Ascomycota) to feed on dead plant biomass.</title>
        <authorList>
            <consortium name="DOE Joint Genome Institute"/>
            <person name="Aerts A."/>
            <person name="Atanasova L."/>
            <person name="Chenthamara K."/>
            <person name="Zhang J."/>
            <person name="Grujic M."/>
            <person name="Henrissat B."/>
            <person name="Kuo A."/>
            <person name="Salamov A."/>
            <person name="Lipzen A."/>
            <person name="Labutti K."/>
            <person name="Barry K."/>
            <person name="Miao Y."/>
            <person name="Rahimi M.J."/>
            <person name="Shen Q."/>
            <person name="Grigoriev I.V."/>
            <person name="Kubicek C.P."/>
            <person name="Druzhinina I.S."/>
        </authorList>
    </citation>
    <scope>NUCLEOTIDE SEQUENCE [LARGE SCALE GENOMIC DNA]</scope>
    <source>
        <strain evidence="9 10">ATCC 18648</strain>
    </source>
</reference>
<dbReference type="InterPro" id="IPR004579">
    <property type="entry name" value="ERCC1/RAD10/SWI10"/>
</dbReference>
<feature type="compositionally biased region" description="Polar residues" evidence="7">
    <location>
        <begin position="301"/>
        <end position="311"/>
    </location>
</feature>
<dbReference type="GO" id="GO:0006302">
    <property type="term" value="P:double-strand break repair"/>
    <property type="evidence" value="ECO:0007669"/>
    <property type="project" value="UniProtKB-ARBA"/>
</dbReference>
<dbReference type="GO" id="GO:0070914">
    <property type="term" value="P:UV-damage excision repair"/>
    <property type="evidence" value="ECO:0007669"/>
    <property type="project" value="TreeGrafter"/>
</dbReference>
<dbReference type="CDD" id="cd22325">
    <property type="entry name" value="ERCC1_C-like"/>
    <property type="match status" value="1"/>
</dbReference>
<dbReference type="Proteomes" id="UP000240760">
    <property type="component" value="Unassembled WGS sequence"/>
</dbReference>
<evidence type="ECO:0000259" key="8">
    <source>
        <dbReference type="Pfam" id="PF03834"/>
    </source>
</evidence>
<comment type="similarity">
    <text evidence="2">Belongs to the ERCC1/RAD10/SWI10 family.</text>
</comment>
<evidence type="ECO:0000313" key="10">
    <source>
        <dbReference type="Proteomes" id="UP000240760"/>
    </source>
</evidence>
<dbReference type="GO" id="GO:0070522">
    <property type="term" value="C:ERCC4-ERCC1 complex"/>
    <property type="evidence" value="ECO:0007669"/>
    <property type="project" value="TreeGrafter"/>
</dbReference>
<feature type="region of interest" description="Disordered" evidence="7">
    <location>
        <begin position="17"/>
        <end position="55"/>
    </location>
</feature>
<dbReference type="FunFam" id="3.40.50.10130:FF:000001">
    <property type="entry name" value="DNA excision repair protein ERCC-1"/>
    <property type="match status" value="1"/>
</dbReference>
<dbReference type="Pfam" id="PF03834">
    <property type="entry name" value="Rad10"/>
    <property type="match status" value="1"/>
</dbReference>
<dbReference type="GO" id="GO:0003684">
    <property type="term" value="F:damaged DNA binding"/>
    <property type="evidence" value="ECO:0007669"/>
    <property type="project" value="InterPro"/>
</dbReference>